<dbReference type="Pfam" id="PF05130">
    <property type="entry name" value="FlgN"/>
    <property type="match status" value="1"/>
</dbReference>
<keyword evidence="3" id="KW-1005">Bacterial flagellum biogenesis</keyword>
<reference evidence="4" key="1">
    <citation type="submission" date="2020-03" db="EMBL/GenBank/DDBJ databases">
        <title>Solimonas marina sp. nov., isolated from deep seawater of the Pacific Ocean.</title>
        <authorList>
            <person name="Liu X."/>
            <person name="Lai Q."/>
            <person name="Sun F."/>
            <person name="Gai Y."/>
            <person name="Li G."/>
            <person name="Shao Z."/>
        </authorList>
    </citation>
    <scope>NUCLEOTIDE SEQUENCE</scope>
    <source>
        <strain evidence="4">C16B3</strain>
    </source>
</reference>
<keyword evidence="4" id="KW-0969">Cilium</keyword>
<evidence type="ECO:0000256" key="2">
    <source>
        <dbReference type="ARBA" id="ARBA00007703"/>
    </source>
</evidence>
<organism evidence="4 5">
    <name type="scientific">Solimonas marina</name>
    <dbReference type="NCBI Taxonomy" id="2714601"/>
    <lineage>
        <taxon>Bacteria</taxon>
        <taxon>Pseudomonadati</taxon>
        <taxon>Pseudomonadota</taxon>
        <taxon>Gammaproteobacteria</taxon>
        <taxon>Nevskiales</taxon>
        <taxon>Nevskiaceae</taxon>
        <taxon>Solimonas</taxon>
    </lineage>
</organism>
<evidence type="ECO:0000313" key="4">
    <source>
        <dbReference type="EMBL" id="NKF21747.1"/>
    </source>
</evidence>
<comment type="function">
    <text evidence="1">Required for the efficient initiation of filament assembly.</text>
</comment>
<dbReference type="InterPro" id="IPR007809">
    <property type="entry name" value="FlgN-like"/>
</dbReference>
<dbReference type="GO" id="GO:0044780">
    <property type="term" value="P:bacterial-type flagellum assembly"/>
    <property type="evidence" value="ECO:0007669"/>
    <property type="project" value="InterPro"/>
</dbReference>
<dbReference type="RefSeq" id="WP_168146984.1">
    <property type="nucleotide sequence ID" value="NZ_JAAVXB010000002.1"/>
</dbReference>
<evidence type="ECO:0000256" key="3">
    <source>
        <dbReference type="ARBA" id="ARBA00022795"/>
    </source>
</evidence>
<gene>
    <name evidence="4" type="ORF">G7Y82_05410</name>
</gene>
<sequence>MTASGAPAAGLAQQLQENLQAQQQCAQELLGLLQAEREALIHSDVARLESVTRDKSEAANVLQRLGNSLTQLRNAARAPSMDGWLASLRNGLPALWSELLALAAKCQAANQDNAVLLGTREAQLKQTLRAFRPAGAPEIYGRSGYAALGIAPRQLGSA</sequence>
<dbReference type="EMBL" id="JAAVXB010000002">
    <property type="protein sequence ID" value="NKF21747.1"/>
    <property type="molecule type" value="Genomic_DNA"/>
</dbReference>
<proteinExistence type="inferred from homology"/>
<name>A0A969W7C1_9GAMM</name>
<evidence type="ECO:0000313" key="5">
    <source>
        <dbReference type="Proteomes" id="UP000653472"/>
    </source>
</evidence>
<keyword evidence="4" id="KW-0966">Cell projection</keyword>
<dbReference type="Gene3D" id="1.20.58.300">
    <property type="entry name" value="FlgN-like"/>
    <property type="match status" value="1"/>
</dbReference>
<protein>
    <submittedName>
        <fullName evidence="4">Flagellar protein FlgN</fullName>
    </submittedName>
</protein>
<keyword evidence="4" id="KW-0282">Flagellum</keyword>
<dbReference type="AlphaFoldDB" id="A0A969W7C1"/>
<keyword evidence="5" id="KW-1185">Reference proteome</keyword>
<accession>A0A969W7C1</accession>
<comment type="caution">
    <text evidence="4">The sequence shown here is derived from an EMBL/GenBank/DDBJ whole genome shotgun (WGS) entry which is preliminary data.</text>
</comment>
<dbReference type="Proteomes" id="UP000653472">
    <property type="component" value="Unassembled WGS sequence"/>
</dbReference>
<dbReference type="InterPro" id="IPR036679">
    <property type="entry name" value="FlgN-like_sf"/>
</dbReference>
<evidence type="ECO:0000256" key="1">
    <source>
        <dbReference type="ARBA" id="ARBA00002397"/>
    </source>
</evidence>
<comment type="similarity">
    <text evidence="2">Belongs to the FlgN family.</text>
</comment>
<dbReference type="SUPFAM" id="SSF140566">
    <property type="entry name" value="FlgN-like"/>
    <property type="match status" value="1"/>
</dbReference>